<dbReference type="GeneID" id="7844020"/>
<dbReference type="PROSITE" id="PS50222">
    <property type="entry name" value="EF_HAND_2"/>
    <property type="match status" value="1"/>
</dbReference>
<feature type="domain" description="EF-hand" evidence="3">
    <location>
        <begin position="814"/>
        <end position="849"/>
    </location>
</feature>
<keyword evidence="5" id="KW-1185">Reference proteome</keyword>
<dbReference type="KEGG" id="tet:TTHERM_00688700"/>
<dbReference type="InterPro" id="IPR011992">
    <property type="entry name" value="EF-hand-dom_pair"/>
</dbReference>
<organism evidence="4 5">
    <name type="scientific">Tetrahymena thermophila (strain SB210)</name>
    <dbReference type="NCBI Taxonomy" id="312017"/>
    <lineage>
        <taxon>Eukaryota</taxon>
        <taxon>Sar</taxon>
        <taxon>Alveolata</taxon>
        <taxon>Ciliophora</taxon>
        <taxon>Intramacronucleata</taxon>
        <taxon>Oligohymenophorea</taxon>
        <taxon>Hymenostomatida</taxon>
        <taxon>Tetrahymenina</taxon>
        <taxon>Tetrahymenidae</taxon>
        <taxon>Tetrahymena</taxon>
    </lineage>
</organism>
<evidence type="ECO:0000256" key="2">
    <source>
        <dbReference type="SAM" id="MobiDB-lite"/>
    </source>
</evidence>
<sequence length="992" mass="117480">MHKNFNVKQQIYNSIDRKAAMIDIIQSGNNTFTCTNSMFQSAGKFSTTFQTPRLDKTGSSINSDFNFFRSRSNVYHNNRDNQFVQSSNPSYRSIGVTRFESPNSNIDQEIEESRSVNSNNNPSIQILQNSTIKHYYQTHKQNKIKIAQPQNQQNEQRYILDTNNHQSSNLIRNKQMTKLNHLLTSIKQPINRLNSPLLPTDSKQNFYQTDSKSSKCSVNLNAFNQAANSQNLNNLSNAQDQVAKQRLTFQEFRKIGGFKEKNIQLASKFHKRSISNPQNPYEEQLKMLDSHKQGIQNLTFRENNIYQLQQFQQSQKQSQNQREIFLINFSECSSNKIQVQPYIIQKYEQNTIDYDDKYYQQMQEMFQSASFLFQQQIQYAFLLNECPISLLQQIPDHSNCIILSCKPRPFFWKKILQLHKIENQKSFQTIRDDVISIVNNLKTEEEIIHFLKNPKNYQLEKKRKVYSILETFCHTNKSSIFQNSKNYKDFSNRNTQNFEHSLSRSNSKADSMISKKIEEDFSQANKVIERKFEIQYPLIDYLAQNSGRLQNQKQKIYQEVSKIIEEHKKKNLITDEQIKKQEEDFQMSKSPITGELLDKVLQEIPKKKPNLLYFNKQQLLKLKIKQNTNQFAIHENFYQQKQKNNSIFKVKVNSNQKIKQSTEEKNMLDQLFNSSNRQKTPDGNKKNYLEMNKNKYQNILEDINHEFPNLVAHNIPKIEKKTGLTRQQLHLMFSKFKSLLHYKYLYNNNKMQTAKETVKNGFDTYIFKKGIPKLNIAPDHAVEKLFYDKNKNSDNTSLLWEQFLSALIILESQSEDSKIDLFLRIIDSNQNGYLSFEEIFNASREVFKQILCEIQQGKAVQKNNFQRQETKKIAQFYQKTRSQLIEDYKISGDQFNYLEMSEFLTRYIFDYLNCPYDQEINTQLVRSKLSDQSKELDLLLMICFQDINQQPREEYDNQSDEEDFKLRKEEEKNKYNQQKNETKDNDNNNNNN</sequence>
<dbReference type="PROSITE" id="PS00018">
    <property type="entry name" value="EF_HAND_1"/>
    <property type="match status" value="1"/>
</dbReference>
<dbReference type="SUPFAM" id="SSF47473">
    <property type="entry name" value="EF-hand"/>
    <property type="match status" value="1"/>
</dbReference>
<protein>
    <submittedName>
        <fullName evidence="4">EF hand protein</fullName>
    </submittedName>
</protein>
<dbReference type="EMBL" id="GG662260">
    <property type="protein sequence ID" value="EAS06730.2"/>
    <property type="molecule type" value="Genomic_DNA"/>
</dbReference>
<dbReference type="AlphaFoldDB" id="I7LXX7"/>
<dbReference type="InterPro" id="IPR002048">
    <property type="entry name" value="EF_hand_dom"/>
</dbReference>
<gene>
    <name evidence="4" type="ORF">TTHERM_00688700</name>
</gene>
<feature type="compositionally biased region" description="Basic and acidic residues" evidence="2">
    <location>
        <begin position="964"/>
        <end position="986"/>
    </location>
</feature>
<accession>I7LXX7</accession>
<evidence type="ECO:0000313" key="4">
    <source>
        <dbReference type="EMBL" id="EAS06730.2"/>
    </source>
</evidence>
<dbReference type="Gene3D" id="1.10.238.10">
    <property type="entry name" value="EF-hand"/>
    <property type="match status" value="1"/>
</dbReference>
<dbReference type="Proteomes" id="UP000009168">
    <property type="component" value="Unassembled WGS sequence"/>
</dbReference>
<evidence type="ECO:0000259" key="3">
    <source>
        <dbReference type="PROSITE" id="PS50222"/>
    </source>
</evidence>
<dbReference type="RefSeq" id="XP_001026972.2">
    <property type="nucleotide sequence ID" value="XM_001026972.2"/>
</dbReference>
<name>I7LXX7_TETTS</name>
<keyword evidence="1" id="KW-0106">Calcium</keyword>
<evidence type="ECO:0000313" key="5">
    <source>
        <dbReference type="Proteomes" id="UP000009168"/>
    </source>
</evidence>
<dbReference type="OrthoDB" id="285536at2759"/>
<feature type="region of interest" description="Disordered" evidence="2">
    <location>
        <begin position="951"/>
        <end position="992"/>
    </location>
</feature>
<proteinExistence type="predicted"/>
<dbReference type="InterPro" id="IPR018247">
    <property type="entry name" value="EF_Hand_1_Ca_BS"/>
</dbReference>
<dbReference type="eggNOG" id="ENOG502SUSX">
    <property type="taxonomic scope" value="Eukaryota"/>
</dbReference>
<evidence type="ECO:0000256" key="1">
    <source>
        <dbReference type="ARBA" id="ARBA00022837"/>
    </source>
</evidence>
<reference evidence="5" key="1">
    <citation type="journal article" date="2006" name="PLoS Biol.">
        <title>Macronuclear genome sequence of the ciliate Tetrahymena thermophila, a model eukaryote.</title>
        <authorList>
            <person name="Eisen J.A."/>
            <person name="Coyne R.S."/>
            <person name="Wu M."/>
            <person name="Wu D."/>
            <person name="Thiagarajan M."/>
            <person name="Wortman J.R."/>
            <person name="Badger J.H."/>
            <person name="Ren Q."/>
            <person name="Amedeo P."/>
            <person name="Jones K.M."/>
            <person name="Tallon L.J."/>
            <person name="Delcher A.L."/>
            <person name="Salzberg S.L."/>
            <person name="Silva J.C."/>
            <person name="Haas B.J."/>
            <person name="Majoros W.H."/>
            <person name="Farzad M."/>
            <person name="Carlton J.M."/>
            <person name="Smith R.K. Jr."/>
            <person name="Garg J."/>
            <person name="Pearlman R.E."/>
            <person name="Karrer K.M."/>
            <person name="Sun L."/>
            <person name="Manning G."/>
            <person name="Elde N.C."/>
            <person name="Turkewitz A.P."/>
            <person name="Asai D.J."/>
            <person name="Wilkes D.E."/>
            <person name="Wang Y."/>
            <person name="Cai H."/>
            <person name="Collins K."/>
            <person name="Stewart B.A."/>
            <person name="Lee S.R."/>
            <person name="Wilamowska K."/>
            <person name="Weinberg Z."/>
            <person name="Ruzzo W.L."/>
            <person name="Wloga D."/>
            <person name="Gaertig J."/>
            <person name="Frankel J."/>
            <person name="Tsao C.-C."/>
            <person name="Gorovsky M.A."/>
            <person name="Keeling P.J."/>
            <person name="Waller R.F."/>
            <person name="Patron N.J."/>
            <person name="Cherry J.M."/>
            <person name="Stover N.A."/>
            <person name="Krieger C.J."/>
            <person name="del Toro C."/>
            <person name="Ryder H.F."/>
            <person name="Williamson S.C."/>
            <person name="Barbeau R.A."/>
            <person name="Hamilton E.P."/>
            <person name="Orias E."/>
        </authorList>
    </citation>
    <scope>NUCLEOTIDE SEQUENCE [LARGE SCALE GENOMIC DNA]</scope>
    <source>
        <strain evidence="5">SB210</strain>
    </source>
</reference>
<dbReference type="InParanoid" id="I7LXX7"/>
<dbReference type="GO" id="GO:0005509">
    <property type="term" value="F:calcium ion binding"/>
    <property type="evidence" value="ECO:0007669"/>
    <property type="project" value="InterPro"/>
</dbReference>